<keyword evidence="2" id="KW-1133">Transmembrane helix</keyword>
<dbReference type="PROSITE" id="PS51782">
    <property type="entry name" value="LYSM"/>
    <property type="match status" value="1"/>
</dbReference>
<evidence type="ECO:0000313" key="6">
    <source>
        <dbReference type="Proteomes" id="UP000006094"/>
    </source>
</evidence>
<accession>K0B4I7</accession>
<dbReference type="RefSeq" id="WP_014968969.1">
    <property type="nucleotide sequence ID" value="NC_018664.1"/>
</dbReference>
<dbReference type="InterPro" id="IPR011055">
    <property type="entry name" value="Dup_hybrid_motif"/>
</dbReference>
<feature type="transmembrane region" description="Helical" evidence="2">
    <location>
        <begin position="27"/>
        <end position="45"/>
    </location>
</feature>
<dbReference type="PATRIC" id="fig|1128398.3.peg.2936"/>
<evidence type="ECO:0000256" key="1">
    <source>
        <dbReference type="ARBA" id="ARBA00022729"/>
    </source>
</evidence>
<dbReference type="CDD" id="cd12797">
    <property type="entry name" value="M23_peptidase"/>
    <property type="match status" value="1"/>
</dbReference>
<dbReference type="Proteomes" id="UP000006094">
    <property type="component" value="Chromosome"/>
</dbReference>
<dbReference type="GO" id="GO:0004222">
    <property type="term" value="F:metalloendopeptidase activity"/>
    <property type="evidence" value="ECO:0007669"/>
    <property type="project" value="TreeGrafter"/>
</dbReference>
<evidence type="ECO:0000313" key="5">
    <source>
        <dbReference type="EMBL" id="AFS79835.1"/>
    </source>
</evidence>
<proteinExistence type="predicted"/>
<dbReference type="InterPro" id="IPR036779">
    <property type="entry name" value="LysM_dom_sf"/>
</dbReference>
<organism evidence="5 6">
    <name type="scientific">Gottschalkia acidurici (strain ATCC 7906 / DSM 604 / BCRC 14475 / CIP 104303 / KCTC 5404 / NCIMB 10678 / 9a)</name>
    <name type="common">Clostridium acidurici</name>
    <dbReference type="NCBI Taxonomy" id="1128398"/>
    <lineage>
        <taxon>Bacteria</taxon>
        <taxon>Bacillati</taxon>
        <taxon>Bacillota</taxon>
        <taxon>Tissierellia</taxon>
        <taxon>Tissierellales</taxon>
        <taxon>Gottschalkiaceae</taxon>
        <taxon>Gottschalkia</taxon>
    </lineage>
</organism>
<reference evidence="5 6" key="1">
    <citation type="journal article" date="2012" name="PLoS ONE">
        <title>The purine-utilizing bacterium Clostridium acidurici 9a: a genome-guided metabolic reconsideration.</title>
        <authorList>
            <person name="Hartwich K."/>
            <person name="Poehlein A."/>
            <person name="Daniel R."/>
        </authorList>
    </citation>
    <scope>NUCLEOTIDE SEQUENCE [LARGE SCALE GENOMIC DNA]</scope>
    <source>
        <strain evidence="6">ATCC 7906 / DSM 604 / BCRC 14475 / CIP 104303 / KCTC 5404 / NCIMB 10678 / 9a</strain>
    </source>
</reference>
<gene>
    <name evidence="5" type="ordered locus">Curi_c28430</name>
</gene>
<keyword evidence="6" id="KW-1185">Reference proteome</keyword>
<dbReference type="PANTHER" id="PTHR21666">
    <property type="entry name" value="PEPTIDASE-RELATED"/>
    <property type="match status" value="1"/>
</dbReference>
<dbReference type="InterPro" id="IPR011098">
    <property type="entry name" value="G5_dom"/>
</dbReference>
<dbReference type="PANTHER" id="PTHR21666:SF270">
    <property type="entry name" value="MUREIN HYDROLASE ACTIVATOR ENVC"/>
    <property type="match status" value="1"/>
</dbReference>
<dbReference type="SUPFAM" id="SSF54106">
    <property type="entry name" value="LysM domain"/>
    <property type="match status" value="1"/>
</dbReference>
<dbReference type="AlphaFoldDB" id="K0B4I7"/>
<name>K0B4I7_GOTA9</name>
<dbReference type="SMART" id="SM00257">
    <property type="entry name" value="LysM"/>
    <property type="match status" value="1"/>
</dbReference>
<protein>
    <submittedName>
        <fullName evidence="5">Peptidase M23B</fullName>
    </submittedName>
</protein>
<dbReference type="SMART" id="SM01208">
    <property type="entry name" value="G5"/>
    <property type="match status" value="1"/>
</dbReference>
<dbReference type="eggNOG" id="COG1388">
    <property type="taxonomic scope" value="Bacteria"/>
</dbReference>
<dbReference type="Gene3D" id="2.20.230.10">
    <property type="entry name" value="Resuscitation-promoting factor rpfb"/>
    <property type="match status" value="1"/>
</dbReference>
<keyword evidence="1" id="KW-0732">Signal</keyword>
<dbReference type="Pfam" id="PF01476">
    <property type="entry name" value="LysM"/>
    <property type="match status" value="1"/>
</dbReference>
<dbReference type="Pfam" id="PF01551">
    <property type="entry name" value="Peptidase_M23"/>
    <property type="match status" value="1"/>
</dbReference>
<dbReference type="OrthoDB" id="9809488at2"/>
<evidence type="ECO:0000256" key="2">
    <source>
        <dbReference type="SAM" id="Phobius"/>
    </source>
</evidence>
<dbReference type="InterPro" id="IPR050570">
    <property type="entry name" value="Cell_wall_metabolism_enzyme"/>
</dbReference>
<keyword evidence="2" id="KW-0472">Membrane</keyword>
<dbReference type="HOGENOM" id="CLU_027710_2_0_9"/>
<dbReference type="InterPro" id="IPR016047">
    <property type="entry name" value="M23ase_b-sheet_dom"/>
</dbReference>
<dbReference type="EMBL" id="CP003326">
    <property type="protein sequence ID" value="AFS79835.1"/>
    <property type="molecule type" value="Genomic_DNA"/>
</dbReference>
<evidence type="ECO:0000259" key="4">
    <source>
        <dbReference type="PROSITE" id="PS51782"/>
    </source>
</evidence>
<dbReference type="SUPFAM" id="SSF51261">
    <property type="entry name" value="Duplicated hybrid motif"/>
    <property type="match status" value="1"/>
</dbReference>
<feature type="domain" description="G5" evidence="3">
    <location>
        <begin position="261"/>
        <end position="341"/>
    </location>
</feature>
<dbReference type="Gene3D" id="3.10.350.10">
    <property type="entry name" value="LysM domain"/>
    <property type="match status" value="1"/>
</dbReference>
<sequence>MSNSLLNKKIKKFKETLNLNNFKNNKMNIVLILITVISIVGLVQYKRYEIATRAVKVVFGKKDVGIARNKEEVLSLVKEIEKDLSKKYDNKIKINEKIAFVSTHVKDEELTSKNTIKKNINDSLTFSAVGYAIKVNDKDAAYVKSEEVAKQAIEKFKEPFSHASDDENVKVEDVKILEDVKLVKKKVPVSLITDIDTTLETLKTGNIEETKHLVKENENYWTMALDYNVNMEDIEEANPGKDAKNIKPGEEVNIPIHKPFITVATYEEQKHTEEVAFDTQYEVDDSLYTNEQKIKVEGVSGKTEVVAKVEKHNGIEVAKEILSETILSQPIAQVIVKGTKAIPIHAATGHFMTPARGTITSRFGARWGKSHQGIDIGARIGTPITASDGGTVIYSGYNNGGYGYMVEIDHGNGYVTRYAHCSKLYVNKGDKIAKGDVIAAVGNTGRSTGPHLHFEVRKNGVAQNPESYLN</sequence>
<dbReference type="KEGG" id="cad:Curi_c28430"/>
<keyword evidence="2" id="KW-0812">Transmembrane</keyword>
<feature type="domain" description="LysM" evidence="4">
    <location>
        <begin position="210"/>
        <end position="254"/>
    </location>
</feature>
<dbReference type="PROSITE" id="PS51109">
    <property type="entry name" value="G5"/>
    <property type="match status" value="1"/>
</dbReference>
<dbReference type="eggNOG" id="COG0739">
    <property type="taxonomic scope" value="Bacteria"/>
</dbReference>
<dbReference type="InterPro" id="IPR018392">
    <property type="entry name" value="LysM"/>
</dbReference>
<dbReference type="CDD" id="cd00118">
    <property type="entry name" value="LysM"/>
    <property type="match status" value="1"/>
</dbReference>
<dbReference type="STRING" id="1128398.Curi_c28430"/>
<dbReference type="Pfam" id="PF07501">
    <property type="entry name" value="G5"/>
    <property type="match status" value="1"/>
</dbReference>
<dbReference type="Gene3D" id="2.70.70.10">
    <property type="entry name" value="Glucose Permease (Domain IIA)"/>
    <property type="match status" value="1"/>
</dbReference>
<evidence type="ECO:0000259" key="3">
    <source>
        <dbReference type="PROSITE" id="PS51109"/>
    </source>
</evidence>